<name>A0A8T3B126_DENNO</name>
<dbReference type="Proteomes" id="UP000829196">
    <property type="component" value="Unassembled WGS sequence"/>
</dbReference>
<feature type="compositionally biased region" description="Basic and acidic residues" evidence="1">
    <location>
        <begin position="45"/>
        <end position="54"/>
    </location>
</feature>
<dbReference type="AlphaFoldDB" id="A0A8T3B126"/>
<protein>
    <submittedName>
        <fullName evidence="2">Uncharacterized protein</fullName>
    </submittedName>
</protein>
<keyword evidence="3" id="KW-1185">Reference proteome</keyword>
<dbReference type="EMBL" id="JAGYWB010000012">
    <property type="protein sequence ID" value="KAI0502473.1"/>
    <property type="molecule type" value="Genomic_DNA"/>
</dbReference>
<gene>
    <name evidence="2" type="ORF">KFK09_017426</name>
</gene>
<organism evidence="2 3">
    <name type="scientific">Dendrobium nobile</name>
    <name type="common">Orchid</name>
    <dbReference type="NCBI Taxonomy" id="94219"/>
    <lineage>
        <taxon>Eukaryota</taxon>
        <taxon>Viridiplantae</taxon>
        <taxon>Streptophyta</taxon>
        <taxon>Embryophyta</taxon>
        <taxon>Tracheophyta</taxon>
        <taxon>Spermatophyta</taxon>
        <taxon>Magnoliopsida</taxon>
        <taxon>Liliopsida</taxon>
        <taxon>Asparagales</taxon>
        <taxon>Orchidaceae</taxon>
        <taxon>Epidendroideae</taxon>
        <taxon>Malaxideae</taxon>
        <taxon>Dendrobiinae</taxon>
        <taxon>Dendrobium</taxon>
    </lineage>
</organism>
<comment type="caution">
    <text evidence="2">The sequence shown here is derived from an EMBL/GenBank/DDBJ whole genome shotgun (WGS) entry which is preliminary data.</text>
</comment>
<accession>A0A8T3B126</accession>
<proteinExistence type="predicted"/>
<sequence length="95" mass="10651">MPWNLPVGWPEKGTASSQFCGDAYQVNRKFCAKAFGCSKLPNKSDGNEKIDKRGSKTNYDSSPCPSYPMHDLVLLTYYLSIFLLPNPSFKVNLLL</sequence>
<reference evidence="2" key="1">
    <citation type="journal article" date="2022" name="Front. Genet.">
        <title>Chromosome-Scale Assembly of the Dendrobium nobile Genome Provides Insights Into the Molecular Mechanism of the Biosynthesis of the Medicinal Active Ingredient of Dendrobium.</title>
        <authorList>
            <person name="Xu Q."/>
            <person name="Niu S.-C."/>
            <person name="Li K.-L."/>
            <person name="Zheng P.-J."/>
            <person name="Zhang X.-J."/>
            <person name="Jia Y."/>
            <person name="Liu Y."/>
            <person name="Niu Y.-X."/>
            <person name="Yu L.-H."/>
            <person name="Chen D.-F."/>
            <person name="Zhang G.-Q."/>
        </authorList>
    </citation>
    <scope>NUCLEOTIDE SEQUENCE</scope>
    <source>
        <tissue evidence="2">Leaf</tissue>
    </source>
</reference>
<evidence type="ECO:0000313" key="2">
    <source>
        <dbReference type="EMBL" id="KAI0502473.1"/>
    </source>
</evidence>
<evidence type="ECO:0000313" key="3">
    <source>
        <dbReference type="Proteomes" id="UP000829196"/>
    </source>
</evidence>
<feature type="region of interest" description="Disordered" evidence="1">
    <location>
        <begin position="37"/>
        <end position="63"/>
    </location>
</feature>
<evidence type="ECO:0000256" key="1">
    <source>
        <dbReference type="SAM" id="MobiDB-lite"/>
    </source>
</evidence>